<dbReference type="SUPFAM" id="SSF51445">
    <property type="entry name" value="(Trans)glycosidases"/>
    <property type="match status" value="1"/>
</dbReference>
<keyword evidence="7" id="KW-1185">Reference proteome</keyword>
<gene>
    <name evidence="6" type="ORF">LUZ62_085053</name>
</gene>
<dbReference type="GO" id="GO:0005975">
    <property type="term" value="P:carbohydrate metabolic process"/>
    <property type="evidence" value="ECO:0007669"/>
    <property type="project" value="InterPro"/>
</dbReference>
<evidence type="ECO:0000259" key="5">
    <source>
        <dbReference type="PROSITE" id="PS51910"/>
    </source>
</evidence>
<comment type="similarity">
    <text evidence="4">Belongs to the glycosyl hydrolase 18 family.</text>
</comment>
<dbReference type="InterPro" id="IPR001223">
    <property type="entry name" value="Glyco_hydro18_cat"/>
</dbReference>
<dbReference type="Gene3D" id="3.20.20.80">
    <property type="entry name" value="Glycosidases"/>
    <property type="match status" value="1"/>
</dbReference>
<name>A0AAV8C5A1_9POAL</name>
<protein>
    <submittedName>
        <fullName evidence="6">Chitinase 2</fullName>
    </submittedName>
</protein>
<comment type="caution">
    <text evidence="6">The sequence shown here is derived from an EMBL/GenBank/DDBJ whole genome shotgun (WGS) entry which is preliminary data.</text>
</comment>
<evidence type="ECO:0000256" key="1">
    <source>
        <dbReference type="ARBA" id="ARBA00022801"/>
    </source>
</evidence>
<dbReference type="PROSITE" id="PS01095">
    <property type="entry name" value="GH18_1"/>
    <property type="match status" value="1"/>
</dbReference>
<dbReference type="PRINTS" id="PR00551">
    <property type="entry name" value="2SGLOBULIN"/>
</dbReference>
<dbReference type="InterPro" id="IPR017853">
    <property type="entry name" value="GH"/>
</dbReference>
<accession>A0AAV8C5A1</accession>
<sequence length="311" mass="34489">MPNSNLEPLFSNPLFLSFFACILAPMVVLGTNSNHFSEYIGAQFKEVKFSDVPINSGVEFHYILSFAIDYSVVSTPPIPSNGKFGVFWDTQNLSPSAVSAIKKKYSNVKVAVSLGGATIVSDKYKVYFKATSVDSWVSNAVSSLTSIIKEYNLDGIDIDYENFSDESDTGTFTECIGLLITTLKRNGVISFASIAPFDDTLVQRMYKALWAKYSSVIDYVNFQFYGYDADTTVKQYVTYYDEQVANYPGGRVLASFMTENTAGVISADRGFSACQELKKENKLYGIFIWSADDSLSQGFTYEKESQALLTS</sequence>
<dbReference type="InterPro" id="IPR000677">
    <property type="entry name" value="Chitinase-like"/>
</dbReference>
<dbReference type="PROSITE" id="PS51910">
    <property type="entry name" value="GH18_2"/>
    <property type="match status" value="1"/>
</dbReference>
<reference evidence="6" key="1">
    <citation type="submission" date="2022-08" db="EMBL/GenBank/DDBJ databases">
        <authorList>
            <person name="Marques A."/>
        </authorList>
    </citation>
    <scope>NUCLEOTIDE SEQUENCE</scope>
    <source>
        <strain evidence="6">RhyPub2mFocal</strain>
        <tissue evidence="6">Leaves</tissue>
    </source>
</reference>
<dbReference type="Proteomes" id="UP001140206">
    <property type="component" value="Chromosome 5"/>
</dbReference>
<organism evidence="6 7">
    <name type="scientific">Rhynchospora pubera</name>
    <dbReference type="NCBI Taxonomy" id="906938"/>
    <lineage>
        <taxon>Eukaryota</taxon>
        <taxon>Viridiplantae</taxon>
        <taxon>Streptophyta</taxon>
        <taxon>Embryophyta</taxon>
        <taxon>Tracheophyta</taxon>
        <taxon>Spermatophyta</taxon>
        <taxon>Magnoliopsida</taxon>
        <taxon>Liliopsida</taxon>
        <taxon>Poales</taxon>
        <taxon>Cyperaceae</taxon>
        <taxon>Cyperoideae</taxon>
        <taxon>Rhynchosporeae</taxon>
        <taxon>Rhynchospora</taxon>
    </lineage>
</organism>
<feature type="domain" description="GH18" evidence="5">
    <location>
        <begin position="34"/>
        <end position="311"/>
    </location>
</feature>
<evidence type="ECO:0000313" key="7">
    <source>
        <dbReference type="Proteomes" id="UP001140206"/>
    </source>
</evidence>
<dbReference type="PANTHER" id="PTHR46476">
    <property type="entry name" value="CHITINASE 2-LIKE"/>
    <property type="match status" value="1"/>
</dbReference>
<dbReference type="GO" id="GO:0004553">
    <property type="term" value="F:hydrolase activity, hydrolyzing O-glycosyl compounds"/>
    <property type="evidence" value="ECO:0007669"/>
    <property type="project" value="InterPro"/>
</dbReference>
<evidence type="ECO:0000256" key="2">
    <source>
        <dbReference type="ARBA" id="ARBA00023295"/>
    </source>
</evidence>
<evidence type="ECO:0000256" key="3">
    <source>
        <dbReference type="RuleBase" id="RU000489"/>
    </source>
</evidence>
<dbReference type="InterPro" id="IPR001579">
    <property type="entry name" value="Glyco_hydro_18_chit_AS"/>
</dbReference>
<proteinExistence type="inferred from homology"/>
<dbReference type="PANTHER" id="PTHR46476:SF13">
    <property type="entry name" value="2, PUTATIVE, EXPRESSED-RELATED"/>
    <property type="match status" value="1"/>
</dbReference>
<evidence type="ECO:0000256" key="4">
    <source>
        <dbReference type="RuleBase" id="RU004453"/>
    </source>
</evidence>
<dbReference type="CDD" id="cd06544">
    <property type="entry name" value="GH18_narbonin"/>
    <property type="match status" value="1"/>
</dbReference>
<keyword evidence="1 3" id="KW-0378">Hydrolase</keyword>
<keyword evidence="2 3" id="KW-0326">Glycosidase</keyword>
<dbReference type="AlphaFoldDB" id="A0AAV8C5A1"/>
<dbReference type="EMBL" id="JAMFTS010000005">
    <property type="protein sequence ID" value="KAJ4750648.1"/>
    <property type="molecule type" value="Genomic_DNA"/>
</dbReference>
<evidence type="ECO:0000313" key="6">
    <source>
        <dbReference type="EMBL" id="KAJ4750648.1"/>
    </source>
</evidence>
<dbReference type="Pfam" id="PF00704">
    <property type="entry name" value="Glyco_hydro_18"/>
    <property type="match status" value="1"/>
</dbReference>